<feature type="compositionally biased region" description="Acidic residues" evidence="1">
    <location>
        <begin position="725"/>
        <end position="734"/>
    </location>
</feature>
<feature type="compositionally biased region" description="Polar residues" evidence="1">
    <location>
        <begin position="384"/>
        <end position="402"/>
    </location>
</feature>
<name>A0AAV1SRW1_9ROSI</name>
<feature type="compositionally biased region" description="Polar residues" evidence="1">
    <location>
        <begin position="552"/>
        <end position="575"/>
    </location>
</feature>
<gene>
    <name evidence="2" type="ORF">DCAF_LOCUS26743</name>
</gene>
<protein>
    <recommendedName>
        <fullName evidence="4">Erect panicle 2 protein</fullName>
    </recommendedName>
</protein>
<feature type="compositionally biased region" description="Acidic residues" evidence="1">
    <location>
        <begin position="944"/>
        <end position="972"/>
    </location>
</feature>
<feature type="compositionally biased region" description="Acidic residues" evidence="1">
    <location>
        <begin position="32"/>
        <end position="41"/>
    </location>
</feature>
<dbReference type="Proteomes" id="UP001314170">
    <property type="component" value="Unassembled WGS sequence"/>
</dbReference>
<dbReference type="AlphaFoldDB" id="A0AAV1SRW1"/>
<evidence type="ECO:0000313" key="2">
    <source>
        <dbReference type="EMBL" id="CAK7356471.1"/>
    </source>
</evidence>
<keyword evidence="3" id="KW-1185">Reference proteome</keyword>
<feature type="region of interest" description="Disordered" evidence="1">
    <location>
        <begin position="436"/>
        <end position="532"/>
    </location>
</feature>
<feature type="region of interest" description="Disordered" evidence="1">
    <location>
        <begin position="1134"/>
        <end position="1180"/>
    </location>
</feature>
<feature type="region of interest" description="Disordered" evidence="1">
    <location>
        <begin position="940"/>
        <end position="1001"/>
    </location>
</feature>
<feature type="compositionally biased region" description="Basic and acidic residues" evidence="1">
    <location>
        <begin position="735"/>
        <end position="747"/>
    </location>
</feature>
<feature type="compositionally biased region" description="Basic and acidic residues" evidence="1">
    <location>
        <begin position="373"/>
        <end position="382"/>
    </location>
</feature>
<feature type="compositionally biased region" description="Basic and acidic residues" evidence="1">
    <location>
        <begin position="436"/>
        <end position="458"/>
    </location>
</feature>
<feature type="region of interest" description="Disordered" evidence="1">
    <location>
        <begin position="373"/>
        <end position="415"/>
    </location>
</feature>
<feature type="compositionally biased region" description="Basic and acidic residues" evidence="1">
    <location>
        <begin position="102"/>
        <end position="114"/>
    </location>
</feature>
<dbReference type="EMBL" id="CAWUPB010001197">
    <property type="protein sequence ID" value="CAK7356471.1"/>
    <property type="molecule type" value="Genomic_DNA"/>
</dbReference>
<feature type="compositionally biased region" description="Basic and acidic residues" evidence="1">
    <location>
        <begin position="1147"/>
        <end position="1160"/>
    </location>
</feature>
<dbReference type="PANTHER" id="PTHR31008">
    <property type="entry name" value="COP1-INTERACTING PROTEIN-RELATED"/>
    <property type="match status" value="1"/>
</dbReference>
<feature type="region of interest" description="Disordered" evidence="1">
    <location>
        <begin position="1"/>
        <end position="240"/>
    </location>
</feature>
<feature type="compositionally biased region" description="Polar residues" evidence="1">
    <location>
        <begin position="503"/>
        <end position="526"/>
    </location>
</feature>
<evidence type="ECO:0000256" key="1">
    <source>
        <dbReference type="SAM" id="MobiDB-lite"/>
    </source>
</evidence>
<feature type="compositionally biased region" description="Low complexity" evidence="1">
    <location>
        <begin position="203"/>
        <end position="218"/>
    </location>
</feature>
<dbReference type="PANTHER" id="PTHR31008:SF15">
    <property type="entry name" value="GPI-ANCHORED ADHESIN-LIKE PROTEIN"/>
    <property type="match status" value="1"/>
</dbReference>
<feature type="compositionally biased region" description="Polar residues" evidence="1">
    <location>
        <begin position="674"/>
        <end position="698"/>
    </location>
</feature>
<feature type="region of interest" description="Disordered" evidence="1">
    <location>
        <begin position="666"/>
        <end position="881"/>
    </location>
</feature>
<feature type="compositionally biased region" description="Basic and acidic residues" evidence="1">
    <location>
        <begin position="844"/>
        <end position="858"/>
    </location>
</feature>
<feature type="compositionally biased region" description="Polar residues" evidence="1">
    <location>
        <begin position="785"/>
        <end position="795"/>
    </location>
</feature>
<evidence type="ECO:0008006" key="4">
    <source>
        <dbReference type="Google" id="ProtNLM"/>
    </source>
</evidence>
<feature type="region of interest" description="Disordered" evidence="1">
    <location>
        <begin position="544"/>
        <end position="579"/>
    </location>
</feature>
<feature type="compositionally biased region" description="Basic and acidic residues" evidence="1">
    <location>
        <begin position="977"/>
        <end position="987"/>
    </location>
</feature>
<comment type="caution">
    <text evidence="2">The sequence shown here is derived from an EMBL/GenBank/DDBJ whole genome shotgun (WGS) entry which is preliminary data.</text>
</comment>
<feature type="compositionally biased region" description="Low complexity" evidence="1">
    <location>
        <begin position="48"/>
        <end position="80"/>
    </location>
</feature>
<sequence length="1237" mass="137349">MLLCRRRPDLTNPWKPSVEDQVVRSSWGSDMSIDDPAEDESGSYMTRPHQNPFQNKHQQQQAGQELQQLDTTQTQLNLNQSKSSTCQQPNSSHPTQQQTILNEKKEEEKKKEEAVTESSTSQPSQPSRRLSVQDRINLFENKQKENSGGKPVAVGKSAELRRLSSDVSSAPAVEKSVLRRWSGASDMSIDLGNDKRDDNNLDSPLCTPSSSSVSGTKSNVFPVSSDDDKDQKGLNDTASTANLVKLETKSVFGLKDQGEFQTHGGGLVGKDKEVNFNGKVNLKDQARSLAQLRSSAGREEETDVGDQVVREEKLKGNIREVERTGGLKAQLIFQEKSRGFPDKAETVAVKNQAGLRTETGSFAGRVGDLEFGNRNEDIEVRDQPLSQSSSRISLTHTRSLSGQFEGGFGAKGKELPTKVTDFDLSASHTQWKLFKGEVDHARKEDTEQIKEDDLEASRMKVQKQSSGPEPFRKLQGRRDESGSIPGSNKLSFPSKKFSETKESIGTLQVPSADQAQRFRQSKGNQELNDELKMKANELEKLFAEHKLRVPGDQSSSARRSKPTEVQTEQAASSQYRKPVAVEISPVQFQEKKTALESIGSSSDIGKFSTPPKKMVDHQEYSSSLRQSFSELSFSDDSRGKFYERYMQKRDAKLREEWGTKRMEKEAKLKAMQESLEQSSAEMKVKFSSSVDRQNSLSTTRRRAEKLRSLNFNSSMKREQPVDFIQSEEDEDLSESPEHNYYGEDRSFSEAFSGDIAPRSAQNKKLLPNRNLSSSTPRTTVAPVPRSSSKISNQSSGRRRVQSENPLAQSVPNFSDFRKENTKPYSGVSKAANRSQVRTYSRSKSSSEEIPLAKEEKNRRSQSLRKSSAGPIEFKDLPPLNSDGVVLAPLKFDKEQTEQIPYDKFSKNAESKPFLRKGNGIGPGSGATIAKLKAMVASETLKNEEFEESPLEAEDSVDETKEEDEIIEVEDCANMDNGKPRLSQDSDKMGMSGSENGDSLRSISQIDPSSVAELPASVPSTFHAVGSLQESPGESPVSWNSRMHHPFSYPHETLDIDAYVDSPIGSPASWNSHSLIQTEADAARMRKKWGSAQKPILVSNSSHNQSRKDVTKGFKRLLKFGRKSRGAESLVDWISATTSEGDDDTEDGRDPANRSSEDLRKSRMGFSQGHPSDDGFNESELFNEQAFNAVQALHSSIPAPPANFKLRDDHVSGSSIKAPRSFFSLSTFRSKGSDSKLR</sequence>
<feature type="compositionally biased region" description="Polar residues" evidence="1">
    <location>
        <begin position="831"/>
        <end position="843"/>
    </location>
</feature>
<accession>A0AAV1SRW1</accession>
<proteinExistence type="predicted"/>
<evidence type="ECO:0000313" key="3">
    <source>
        <dbReference type="Proteomes" id="UP001314170"/>
    </source>
</evidence>
<feature type="compositionally biased region" description="Basic and acidic residues" evidence="1">
    <location>
        <begin position="470"/>
        <end position="481"/>
    </location>
</feature>
<feature type="compositionally biased region" description="Polar residues" evidence="1">
    <location>
        <begin position="802"/>
        <end position="812"/>
    </location>
</feature>
<feature type="compositionally biased region" description="Polar residues" evidence="1">
    <location>
        <begin position="992"/>
        <end position="1001"/>
    </location>
</feature>
<feature type="compositionally biased region" description="Polar residues" evidence="1">
    <location>
        <begin position="81"/>
        <end position="101"/>
    </location>
</feature>
<feature type="compositionally biased region" description="Polar residues" evidence="1">
    <location>
        <begin position="769"/>
        <end position="778"/>
    </location>
</feature>
<reference evidence="2 3" key="1">
    <citation type="submission" date="2024-01" db="EMBL/GenBank/DDBJ databases">
        <authorList>
            <person name="Waweru B."/>
        </authorList>
    </citation>
    <scope>NUCLEOTIDE SEQUENCE [LARGE SCALE GENOMIC DNA]</scope>
</reference>
<organism evidence="2 3">
    <name type="scientific">Dovyalis caffra</name>
    <dbReference type="NCBI Taxonomy" id="77055"/>
    <lineage>
        <taxon>Eukaryota</taxon>
        <taxon>Viridiplantae</taxon>
        <taxon>Streptophyta</taxon>
        <taxon>Embryophyta</taxon>
        <taxon>Tracheophyta</taxon>
        <taxon>Spermatophyta</taxon>
        <taxon>Magnoliopsida</taxon>
        <taxon>eudicotyledons</taxon>
        <taxon>Gunneridae</taxon>
        <taxon>Pentapetalae</taxon>
        <taxon>rosids</taxon>
        <taxon>fabids</taxon>
        <taxon>Malpighiales</taxon>
        <taxon>Salicaceae</taxon>
        <taxon>Flacourtieae</taxon>
        <taxon>Dovyalis</taxon>
    </lineage>
</organism>
<feature type="compositionally biased region" description="Low complexity" evidence="1">
    <location>
        <begin position="118"/>
        <end position="130"/>
    </location>
</feature>
<feature type="region of interest" description="Disordered" evidence="1">
    <location>
        <begin position="594"/>
        <end position="621"/>
    </location>
</feature>